<feature type="transmembrane region" description="Helical" evidence="1">
    <location>
        <begin position="126"/>
        <end position="144"/>
    </location>
</feature>
<evidence type="ECO:0000256" key="1">
    <source>
        <dbReference type="SAM" id="Phobius"/>
    </source>
</evidence>
<feature type="transmembrane region" description="Helical" evidence="1">
    <location>
        <begin position="198"/>
        <end position="220"/>
    </location>
</feature>
<feature type="transmembrane region" description="Helical" evidence="1">
    <location>
        <begin position="52"/>
        <end position="74"/>
    </location>
</feature>
<name>A0A3L8E0I2_OOCBI</name>
<feature type="transmembrane region" description="Helical" evidence="1">
    <location>
        <begin position="86"/>
        <end position="106"/>
    </location>
</feature>
<dbReference type="OrthoDB" id="10006435at2759"/>
<evidence type="ECO:0000313" key="2">
    <source>
        <dbReference type="EMBL" id="RLU26231.1"/>
    </source>
</evidence>
<comment type="caution">
    <text evidence="2">The sequence shown here is derived from an EMBL/GenBank/DDBJ whole genome shotgun (WGS) entry which is preliminary data.</text>
</comment>
<keyword evidence="1" id="KW-0812">Transmembrane</keyword>
<dbReference type="PANTHER" id="PTHR11161">
    <property type="entry name" value="O-ACYLTRANSFERASE"/>
    <property type="match status" value="1"/>
</dbReference>
<dbReference type="InterPro" id="IPR052728">
    <property type="entry name" value="O2_lipid_transport_reg"/>
</dbReference>
<dbReference type="AlphaFoldDB" id="A0A3L8E0I2"/>
<gene>
    <name evidence="2" type="ORF">DMN91_000024</name>
</gene>
<proteinExistence type="predicted"/>
<dbReference type="EMBL" id="QOIP01000001">
    <property type="protein sequence ID" value="RLU26231.1"/>
    <property type="molecule type" value="Genomic_DNA"/>
</dbReference>
<feature type="transmembrane region" description="Helical" evidence="1">
    <location>
        <begin position="165"/>
        <end position="186"/>
    </location>
</feature>
<reference evidence="2" key="1">
    <citation type="journal article" date="2018" name="Genome Res.">
        <title>The genomic architecture and molecular evolution of ant odorant receptors.</title>
        <authorList>
            <person name="McKenzie S.K."/>
            <person name="Kronauer D.J.C."/>
        </authorList>
    </citation>
    <scope>NUCLEOTIDE SEQUENCE [LARGE SCALE GENOMIC DNA]</scope>
    <source>
        <strain evidence="2">Clonal line C1</strain>
    </source>
</reference>
<keyword evidence="1" id="KW-1133">Transmembrane helix</keyword>
<evidence type="ECO:0008006" key="3">
    <source>
        <dbReference type="Google" id="ProtNLM"/>
    </source>
</evidence>
<dbReference type="PANTHER" id="PTHR11161:SF71">
    <property type="entry name" value="NOSE RESISTANT-TO-FLUOXETINE PROTEIN N-TERMINAL DOMAIN-CONTAINING PROTEIN"/>
    <property type="match status" value="1"/>
</dbReference>
<organism evidence="2">
    <name type="scientific">Ooceraea biroi</name>
    <name type="common">Clonal raider ant</name>
    <name type="synonym">Cerapachys biroi</name>
    <dbReference type="NCBI Taxonomy" id="2015173"/>
    <lineage>
        <taxon>Eukaryota</taxon>
        <taxon>Metazoa</taxon>
        <taxon>Ecdysozoa</taxon>
        <taxon>Arthropoda</taxon>
        <taxon>Hexapoda</taxon>
        <taxon>Insecta</taxon>
        <taxon>Pterygota</taxon>
        <taxon>Neoptera</taxon>
        <taxon>Endopterygota</taxon>
        <taxon>Hymenoptera</taxon>
        <taxon>Apocrita</taxon>
        <taxon>Aculeata</taxon>
        <taxon>Formicoidea</taxon>
        <taxon>Formicidae</taxon>
        <taxon>Dorylinae</taxon>
        <taxon>Ooceraea</taxon>
    </lineage>
</organism>
<accession>A0A3L8E0I2</accession>
<reference evidence="2" key="2">
    <citation type="submission" date="2018-07" db="EMBL/GenBank/DDBJ databases">
        <authorList>
            <person name="Mckenzie S.K."/>
            <person name="Kronauer D.J.C."/>
        </authorList>
    </citation>
    <scope>NUCLEOTIDE SEQUENCE</scope>
    <source>
        <strain evidence="2">Clonal line C1</strain>
    </source>
</reference>
<keyword evidence="1" id="KW-0472">Membrane</keyword>
<protein>
    <recommendedName>
        <fullName evidence="3">Nose resistant to fluoxetine protein</fullName>
    </recommendedName>
</protein>
<sequence length="246" mass="28543">MLGSCHVLVQDLFGSINSNKKAYDVLLIGGRICYTSIIKAHKLEDVLYYINYYIKTHMCAPANLIGVIAGAILYDHGRIKWRLSKFWSHILVVPLPVIVIVVFHVWSRKIFIPYDNWSIFKNTFYAFWFRLIPALWTCTMIVVLSTGSQLEFYHNIFTPRWVQPLAVLTYGVYLIADIFHAFHIGRARSAKMFSCFNVIWESISTVITSFVVSLFIAICIKMPFRQLVKQFYSSKKIHLYCYNGTV</sequence>
<dbReference type="Proteomes" id="UP000279307">
    <property type="component" value="Chromosome 1"/>
</dbReference>